<dbReference type="PATRIC" id="fig|999411.4.peg.1941"/>
<dbReference type="AlphaFoldDB" id="N9WE07"/>
<proteinExistence type="predicted"/>
<name>N9WE07_9CLOT</name>
<dbReference type="Proteomes" id="UP000013097">
    <property type="component" value="Unassembled WGS sequence"/>
</dbReference>
<reference evidence="1 2" key="1">
    <citation type="submission" date="2013-01" db="EMBL/GenBank/DDBJ databases">
        <title>The Genome Sequence of Clostridium colicanis 209318.</title>
        <authorList>
            <consortium name="The Broad Institute Genome Sequencing Platform"/>
            <person name="Earl A."/>
            <person name="Ward D."/>
            <person name="Feldgarden M."/>
            <person name="Gevers D."/>
            <person name="Courvalin P."/>
            <person name="Lambert T."/>
            <person name="Walker B."/>
            <person name="Young S.K."/>
            <person name="Zeng Q."/>
            <person name="Gargeya S."/>
            <person name="Fitzgerald M."/>
            <person name="Haas B."/>
            <person name="Abouelleil A."/>
            <person name="Alvarado L."/>
            <person name="Arachchi H.M."/>
            <person name="Berlin A.M."/>
            <person name="Chapman S.B."/>
            <person name="Dewar J."/>
            <person name="Goldberg J."/>
            <person name="Griggs A."/>
            <person name="Gujja S."/>
            <person name="Hansen M."/>
            <person name="Howarth C."/>
            <person name="Imamovic A."/>
            <person name="Larimer J."/>
            <person name="McCowan C."/>
            <person name="Murphy C."/>
            <person name="Neiman D."/>
            <person name="Pearson M."/>
            <person name="Priest M."/>
            <person name="Roberts A."/>
            <person name="Saif S."/>
            <person name="Shea T."/>
            <person name="Sisk P."/>
            <person name="Sykes S."/>
            <person name="Wortman J."/>
            <person name="Nusbaum C."/>
            <person name="Birren B."/>
        </authorList>
    </citation>
    <scope>NUCLEOTIDE SEQUENCE [LARGE SCALE GENOMIC DNA]</scope>
    <source>
        <strain evidence="1 2">209318</strain>
    </source>
</reference>
<organism evidence="1 2">
    <name type="scientific">Clostridium thermobutyricum</name>
    <dbReference type="NCBI Taxonomy" id="29372"/>
    <lineage>
        <taxon>Bacteria</taxon>
        <taxon>Bacillati</taxon>
        <taxon>Bacillota</taxon>
        <taxon>Clostridia</taxon>
        <taxon>Eubacteriales</taxon>
        <taxon>Clostridiaceae</taxon>
        <taxon>Clostridium</taxon>
    </lineage>
</organism>
<accession>N9WE07</accession>
<dbReference type="HOGENOM" id="CLU_1649174_0_0_9"/>
<keyword evidence="2" id="KW-1185">Reference proteome</keyword>
<protein>
    <submittedName>
        <fullName evidence="1">Uncharacterized protein</fullName>
    </submittedName>
</protein>
<dbReference type="RefSeq" id="WP_002598468.1">
    <property type="nucleotide sequence ID" value="NZ_KB850956.1"/>
</dbReference>
<evidence type="ECO:0000313" key="1">
    <source>
        <dbReference type="EMBL" id="ENZ01266.1"/>
    </source>
</evidence>
<gene>
    <name evidence="1" type="ORF">HMPREF1092_01974</name>
</gene>
<evidence type="ECO:0000313" key="2">
    <source>
        <dbReference type="Proteomes" id="UP000013097"/>
    </source>
</evidence>
<sequence>MMKKNNKSKQNEFLQLSVNEKVKYLNDIVKNKGTSEIDKICDFSYSWVSDKLAKERIFYVSKIKSFIIANDSTCKTKIENYSELTNEEIKFIKKLYKEKTLEKNDIRMVVGTCKNSINKTIPIDRQINDKLNEFIKDLDGISAKDLYSSALLQFIEKYKK</sequence>
<dbReference type="EMBL" id="AGYT01000009">
    <property type="protein sequence ID" value="ENZ01266.1"/>
    <property type="molecule type" value="Genomic_DNA"/>
</dbReference>
<comment type="caution">
    <text evidence="1">The sequence shown here is derived from an EMBL/GenBank/DDBJ whole genome shotgun (WGS) entry which is preliminary data.</text>
</comment>